<dbReference type="Pfam" id="PF09414">
    <property type="entry name" value="RNA_ligase"/>
    <property type="match status" value="1"/>
</dbReference>
<reference evidence="2" key="1">
    <citation type="submission" date="2023-03" db="EMBL/GenBank/DDBJ databases">
        <title>Massive genome expansion in bonnet fungi (Mycena s.s.) driven by repeated elements and novel gene families across ecological guilds.</title>
        <authorList>
            <consortium name="Lawrence Berkeley National Laboratory"/>
            <person name="Harder C.B."/>
            <person name="Miyauchi S."/>
            <person name="Viragh M."/>
            <person name="Kuo A."/>
            <person name="Thoen E."/>
            <person name="Andreopoulos B."/>
            <person name="Lu D."/>
            <person name="Skrede I."/>
            <person name="Drula E."/>
            <person name="Henrissat B."/>
            <person name="Morin E."/>
            <person name="Kohler A."/>
            <person name="Barry K."/>
            <person name="LaButti K."/>
            <person name="Morin E."/>
            <person name="Salamov A."/>
            <person name="Lipzen A."/>
            <person name="Mereny Z."/>
            <person name="Hegedus B."/>
            <person name="Baldrian P."/>
            <person name="Stursova M."/>
            <person name="Weitz H."/>
            <person name="Taylor A."/>
            <person name="Grigoriev I.V."/>
            <person name="Nagy L.G."/>
            <person name="Martin F."/>
            <person name="Kauserud H."/>
        </authorList>
    </citation>
    <scope>NUCLEOTIDE SEQUENCE</scope>
    <source>
        <strain evidence="2">9284</strain>
    </source>
</reference>
<protein>
    <recommendedName>
        <fullName evidence="1">RNA ligase domain-containing protein</fullName>
    </recommendedName>
</protein>
<dbReference type="SUPFAM" id="SSF56091">
    <property type="entry name" value="DNA ligase/mRNA capping enzyme, catalytic domain"/>
    <property type="match status" value="1"/>
</dbReference>
<name>A0AAD7FYS0_9AGAR</name>
<organism evidence="2 3">
    <name type="scientific">Roridomyces roridus</name>
    <dbReference type="NCBI Taxonomy" id="1738132"/>
    <lineage>
        <taxon>Eukaryota</taxon>
        <taxon>Fungi</taxon>
        <taxon>Dikarya</taxon>
        <taxon>Basidiomycota</taxon>
        <taxon>Agaricomycotina</taxon>
        <taxon>Agaricomycetes</taxon>
        <taxon>Agaricomycetidae</taxon>
        <taxon>Agaricales</taxon>
        <taxon>Marasmiineae</taxon>
        <taxon>Mycenaceae</taxon>
        <taxon>Roridomyces</taxon>
    </lineage>
</organism>
<evidence type="ECO:0000259" key="1">
    <source>
        <dbReference type="Pfam" id="PF09414"/>
    </source>
</evidence>
<accession>A0AAD7FYS0</accession>
<dbReference type="Proteomes" id="UP001221142">
    <property type="component" value="Unassembled WGS sequence"/>
</dbReference>
<evidence type="ECO:0000313" key="2">
    <source>
        <dbReference type="EMBL" id="KAJ7650308.1"/>
    </source>
</evidence>
<keyword evidence="3" id="KW-1185">Reference proteome</keyword>
<dbReference type="InterPro" id="IPR021122">
    <property type="entry name" value="RNA_ligase_dom_REL/Rnl2"/>
</dbReference>
<gene>
    <name evidence="2" type="ORF">FB45DRAFT_726937</name>
</gene>
<feature type="domain" description="RNA ligase" evidence="1">
    <location>
        <begin position="37"/>
        <end position="219"/>
    </location>
</feature>
<feature type="non-terminal residue" evidence="2">
    <location>
        <position position="334"/>
    </location>
</feature>
<dbReference type="EMBL" id="JARKIF010000001">
    <property type="protein sequence ID" value="KAJ7650308.1"/>
    <property type="molecule type" value="Genomic_DNA"/>
</dbReference>
<evidence type="ECO:0000313" key="3">
    <source>
        <dbReference type="Proteomes" id="UP001221142"/>
    </source>
</evidence>
<dbReference type="AlphaFoldDB" id="A0AAD7FYS0"/>
<sequence>AHIPYPSTPNFKNFTTDYQKLLVSDAAAKYTPTRASFVGTVKLHGTNATVVFSHGDKSNPRIQSRSWIIGSNKKDNMGTYALLSKAPLASLVDQILAARGQSTFNEIFIAGEIAGRGVQKGVAIVALERFFAIFNIRIDGHWVDIRQYKSCSLPEYRIFNVAEYKTYEIDIDFSGSTAAAHERMNEYTTEVYDACPFGSAFVDEKGKQVSGRGEGIVWTMVGGDGKQFDDTVLWNFKTKGESFSTTSAPKEKKAVVGDPATASAVMQFVDYALAERRFEQGVEYLEGEQARQGKPVAGYDIRSLGVFMKWVVEDTIKEERNEMERLGAPEKDAR</sequence>
<proteinExistence type="predicted"/>
<feature type="non-terminal residue" evidence="2">
    <location>
        <position position="1"/>
    </location>
</feature>
<dbReference type="Gene3D" id="3.30.470.30">
    <property type="entry name" value="DNA ligase/mRNA capping enzyme"/>
    <property type="match status" value="1"/>
</dbReference>
<comment type="caution">
    <text evidence="2">The sequence shown here is derived from an EMBL/GenBank/DDBJ whole genome shotgun (WGS) entry which is preliminary data.</text>
</comment>